<dbReference type="InterPro" id="IPR005467">
    <property type="entry name" value="His_kinase_dom"/>
</dbReference>
<feature type="domain" description="Histidine kinase" evidence="10">
    <location>
        <begin position="268"/>
        <end position="479"/>
    </location>
</feature>
<protein>
    <recommendedName>
        <fullName evidence="2">histidine kinase</fullName>
        <ecNumber evidence="2">2.7.13.3</ecNumber>
    </recommendedName>
</protein>
<dbReference type="InterPro" id="IPR003661">
    <property type="entry name" value="HisK_dim/P_dom"/>
</dbReference>
<dbReference type="Gene3D" id="1.10.287.130">
    <property type="match status" value="1"/>
</dbReference>
<evidence type="ECO:0000256" key="5">
    <source>
        <dbReference type="ARBA" id="ARBA00022741"/>
    </source>
</evidence>
<dbReference type="PANTHER" id="PTHR43065">
    <property type="entry name" value="SENSOR HISTIDINE KINASE"/>
    <property type="match status" value="1"/>
</dbReference>
<keyword evidence="8" id="KW-0902">Two-component regulatory system</keyword>
<sequence length="490" mass="55460">MATIDDKRRTLESVKPFKLVKYVAVSSLMVIIVCTVLISGFITQRGRAILLHKSEQYALLVAENLNHQVFFQFTLPTLIAEGEIRLSRPSQYDRLDKVVRNTIHGFAVKQVNIYDPEQVLTYSTDKERIGTKGDIGADFERALKEQSVSRLSVDETLFLGISWGAGDNELKTYLPMWEERPMSLKKGKVLGVFEITQDVTADYRIIHRFQWIIVSSILIFVGILFLTILMIARRADRIISLRARERERLEEKLHQSERLAALGEMIAGVSHEIRNPLGIIRSTAELLNDRIEDERQKRFSSIIVEESTRLNDILTEFLDFARPKAIRPAQCRIEEILERNLKVLEAEFQRLNVTVERDYRTGAYSLEADCDLLFRAFVNLLANALQAMPQGGMLQVRTEVLNGKGGPRQVEVQIKDTGHGIPSDVRKKIFNPFFTTREKGTGLGLAIVQNIVDNHNGDIEVVSREGEGTAIIIRLPLIQSPHGSGDGTPE</sequence>
<evidence type="ECO:0000313" key="12">
    <source>
        <dbReference type="Proteomes" id="UP000001784"/>
    </source>
</evidence>
<accession>A0LGJ9</accession>
<evidence type="ECO:0000256" key="3">
    <source>
        <dbReference type="ARBA" id="ARBA00022553"/>
    </source>
</evidence>
<dbReference type="STRING" id="335543.Sfum_0854"/>
<dbReference type="Pfam" id="PF02518">
    <property type="entry name" value="HATPase_c"/>
    <property type="match status" value="1"/>
</dbReference>
<keyword evidence="6 11" id="KW-0418">Kinase</keyword>
<dbReference type="InterPro" id="IPR036097">
    <property type="entry name" value="HisK_dim/P_sf"/>
</dbReference>
<dbReference type="SUPFAM" id="SSF55874">
    <property type="entry name" value="ATPase domain of HSP90 chaperone/DNA topoisomerase II/histidine kinase"/>
    <property type="match status" value="1"/>
</dbReference>
<reference evidence="11 12" key="1">
    <citation type="submission" date="2006-10" db="EMBL/GenBank/DDBJ databases">
        <title>Complete sequence of Syntrophobacter fumaroxidans MPOB.</title>
        <authorList>
            <consortium name="US DOE Joint Genome Institute"/>
            <person name="Copeland A."/>
            <person name="Lucas S."/>
            <person name="Lapidus A."/>
            <person name="Barry K."/>
            <person name="Detter J.C."/>
            <person name="Glavina del Rio T."/>
            <person name="Hammon N."/>
            <person name="Israni S."/>
            <person name="Pitluck S."/>
            <person name="Goltsman E.G."/>
            <person name="Martinez M."/>
            <person name="Schmutz J."/>
            <person name="Larimer F."/>
            <person name="Land M."/>
            <person name="Hauser L."/>
            <person name="Kyrpides N."/>
            <person name="Kim E."/>
            <person name="Boone D.R."/>
            <person name="Brockman F."/>
            <person name="Culley D."/>
            <person name="Ferry J."/>
            <person name="Gunsalus R."/>
            <person name="McInerney M.J."/>
            <person name="Morrison M."/>
            <person name="Plugge C."/>
            <person name="Rohlin L."/>
            <person name="Scholten J."/>
            <person name="Sieber J."/>
            <person name="Stams A.J.M."/>
            <person name="Worm P."/>
            <person name="Henstra A.M."/>
            <person name="Richardson P."/>
        </authorList>
    </citation>
    <scope>NUCLEOTIDE SEQUENCE [LARGE SCALE GENOMIC DNA]</scope>
    <source>
        <strain evidence="12">DSM 10017 / MPOB</strain>
    </source>
</reference>
<proteinExistence type="predicted"/>
<feature type="transmembrane region" description="Helical" evidence="9">
    <location>
        <begin position="211"/>
        <end position="232"/>
    </location>
</feature>
<dbReference type="EMBL" id="CP000478">
    <property type="protein sequence ID" value="ABK16551.1"/>
    <property type="molecule type" value="Genomic_DNA"/>
</dbReference>
<evidence type="ECO:0000259" key="10">
    <source>
        <dbReference type="PROSITE" id="PS50109"/>
    </source>
</evidence>
<dbReference type="Pfam" id="PF00512">
    <property type="entry name" value="HisKA"/>
    <property type="match status" value="1"/>
</dbReference>
<dbReference type="eggNOG" id="COG3290">
    <property type="taxonomic scope" value="Bacteria"/>
</dbReference>
<organism evidence="11 12">
    <name type="scientific">Syntrophobacter fumaroxidans (strain DSM 10017 / MPOB)</name>
    <dbReference type="NCBI Taxonomy" id="335543"/>
    <lineage>
        <taxon>Bacteria</taxon>
        <taxon>Pseudomonadati</taxon>
        <taxon>Thermodesulfobacteriota</taxon>
        <taxon>Syntrophobacteria</taxon>
        <taxon>Syntrophobacterales</taxon>
        <taxon>Syntrophobacteraceae</taxon>
        <taxon>Syntrophobacter</taxon>
    </lineage>
</organism>
<keyword evidence="9" id="KW-0812">Transmembrane</keyword>
<dbReference type="InterPro" id="IPR004358">
    <property type="entry name" value="Sig_transdc_His_kin-like_C"/>
</dbReference>
<gene>
    <name evidence="11" type="ordered locus">Sfum_0854</name>
</gene>
<dbReference type="SMART" id="SM00387">
    <property type="entry name" value="HATPase_c"/>
    <property type="match status" value="1"/>
</dbReference>
<dbReference type="eggNOG" id="COG3852">
    <property type="taxonomic scope" value="Bacteria"/>
</dbReference>
<feature type="transmembrane region" description="Helical" evidence="9">
    <location>
        <begin position="20"/>
        <end position="43"/>
    </location>
</feature>
<dbReference type="PANTHER" id="PTHR43065:SF10">
    <property type="entry name" value="PEROXIDE STRESS-ACTIVATED HISTIDINE KINASE MAK3"/>
    <property type="match status" value="1"/>
</dbReference>
<dbReference type="SMART" id="SM00388">
    <property type="entry name" value="HisKA"/>
    <property type="match status" value="1"/>
</dbReference>
<dbReference type="AlphaFoldDB" id="A0LGJ9"/>
<evidence type="ECO:0000256" key="1">
    <source>
        <dbReference type="ARBA" id="ARBA00000085"/>
    </source>
</evidence>
<evidence type="ECO:0000256" key="6">
    <source>
        <dbReference type="ARBA" id="ARBA00022777"/>
    </source>
</evidence>
<dbReference type="SUPFAM" id="SSF47384">
    <property type="entry name" value="Homodimeric domain of signal transducing histidine kinase"/>
    <property type="match status" value="1"/>
</dbReference>
<keyword evidence="4" id="KW-0808">Transferase</keyword>
<evidence type="ECO:0000256" key="8">
    <source>
        <dbReference type="ARBA" id="ARBA00023012"/>
    </source>
</evidence>
<keyword evidence="9" id="KW-1133">Transmembrane helix</keyword>
<evidence type="ECO:0000313" key="11">
    <source>
        <dbReference type="EMBL" id="ABK16551.1"/>
    </source>
</evidence>
<evidence type="ECO:0000256" key="9">
    <source>
        <dbReference type="SAM" id="Phobius"/>
    </source>
</evidence>
<dbReference type="InParanoid" id="A0LGJ9"/>
<dbReference type="PRINTS" id="PR00344">
    <property type="entry name" value="BCTRLSENSOR"/>
</dbReference>
<dbReference type="KEGG" id="sfu:Sfum_0854"/>
<keyword evidence="7" id="KW-0067">ATP-binding</keyword>
<keyword evidence="9" id="KW-0472">Membrane</keyword>
<evidence type="ECO:0000256" key="7">
    <source>
        <dbReference type="ARBA" id="ARBA00022840"/>
    </source>
</evidence>
<dbReference type="EC" id="2.7.13.3" evidence="2"/>
<dbReference type="PROSITE" id="PS50109">
    <property type="entry name" value="HIS_KIN"/>
    <property type="match status" value="1"/>
</dbReference>
<keyword evidence="5" id="KW-0547">Nucleotide-binding</keyword>
<name>A0LGJ9_SYNFM</name>
<dbReference type="Gene3D" id="3.30.565.10">
    <property type="entry name" value="Histidine kinase-like ATPase, C-terminal domain"/>
    <property type="match status" value="1"/>
</dbReference>
<comment type="catalytic activity">
    <reaction evidence="1">
        <text>ATP + protein L-histidine = ADP + protein N-phospho-L-histidine.</text>
        <dbReference type="EC" id="2.7.13.3"/>
    </reaction>
</comment>
<dbReference type="Proteomes" id="UP000001784">
    <property type="component" value="Chromosome"/>
</dbReference>
<dbReference type="RefSeq" id="WP_011697724.1">
    <property type="nucleotide sequence ID" value="NC_008554.1"/>
</dbReference>
<keyword evidence="3" id="KW-0597">Phosphoprotein</keyword>
<dbReference type="InterPro" id="IPR003594">
    <property type="entry name" value="HATPase_dom"/>
</dbReference>
<dbReference type="GO" id="GO:0000155">
    <property type="term" value="F:phosphorelay sensor kinase activity"/>
    <property type="evidence" value="ECO:0007669"/>
    <property type="project" value="InterPro"/>
</dbReference>
<dbReference type="InterPro" id="IPR036890">
    <property type="entry name" value="HATPase_C_sf"/>
</dbReference>
<evidence type="ECO:0000256" key="4">
    <source>
        <dbReference type="ARBA" id="ARBA00022679"/>
    </source>
</evidence>
<evidence type="ECO:0000256" key="2">
    <source>
        <dbReference type="ARBA" id="ARBA00012438"/>
    </source>
</evidence>
<dbReference type="HOGENOM" id="CLU_563520_0_0_7"/>
<dbReference type="CDD" id="cd00082">
    <property type="entry name" value="HisKA"/>
    <property type="match status" value="1"/>
</dbReference>
<dbReference type="GO" id="GO:0005524">
    <property type="term" value="F:ATP binding"/>
    <property type="evidence" value="ECO:0007669"/>
    <property type="project" value="UniProtKB-KW"/>
</dbReference>
<keyword evidence="12" id="KW-1185">Reference proteome</keyword>